<evidence type="ECO:0000256" key="7">
    <source>
        <dbReference type="ARBA" id="ARBA00022967"/>
    </source>
</evidence>
<proteinExistence type="predicted"/>
<evidence type="ECO:0000256" key="2">
    <source>
        <dbReference type="ARBA" id="ARBA00022448"/>
    </source>
</evidence>
<keyword evidence="6 10" id="KW-0067">ATP-binding</keyword>
<dbReference type="CDD" id="cd03216">
    <property type="entry name" value="ABC_Carb_Monos_I"/>
    <property type="match status" value="1"/>
</dbReference>
<feature type="domain" description="ABC transporter" evidence="9">
    <location>
        <begin position="249"/>
        <end position="502"/>
    </location>
</feature>
<dbReference type="Pfam" id="PF00005">
    <property type="entry name" value="ABC_tran"/>
    <property type="match status" value="2"/>
</dbReference>
<name>A0ABD5EM06_9ACTN</name>
<keyword evidence="11" id="KW-1185">Reference proteome</keyword>
<dbReference type="GO" id="GO:0005886">
    <property type="term" value="C:plasma membrane"/>
    <property type="evidence" value="ECO:0007669"/>
    <property type="project" value="UniProtKB-SubCell"/>
</dbReference>
<dbReference type="InterPro" id="IPR027417">
    <property type="entry name" value="P-loop_NTPase"/>
</dbReference>
<dbReference type="SUPFAM" id="SSF52540">
    <property type="entry name" value="P-loop containing nucleoside triphosphate hydrolases"/>
    <property type="match status" value="2"/>
</dbReference>
<dbReference type="InterPro" id="IPR017871">
    <property type="entry name" value="ABC_transporter-like_CS"/>
</dbReference>
<evidence type="ECO:0000256" key="3">
    <source>
        <dbReference type="ARBA" id="ARBA00022475"/>
    </source>
</evidence>
<evidence type="ECO:0000256" key="5">
    <source>
        <dbReference type="ARBA" id="ARBA00022741"/>
    </source>
</evidence>
<dbReference type="Proteomes" id="UP001183535">
    <property type="component" value="Unassembled WGS sequence"/>
</dbReference>
<protein>
    <submittedName>
        <fullName evidence="10">Sugar ABC transporter ATP-binding protein</fullName>
    </submittedName>
</protein>
<gene>
    <name evidence="10" type="ORF">RM877_13560</name>
</gene>
<dbReference type="FunFam" id="3.40.50.300:FF:000127">
    <property type="entry name" value="Ribose import ATP-binding protein RbsA"/>
    <property type="match status" value="1"/>
</dbReference>
<dbReference type="EMBL" id="JAVRES010000004">
    <property type="protein sequence ID" value="MDT0435713.1"/>
    <property type="molecule type" value="Genomic_DNA"/>
</dbReference>
<keyword evidence="3" id="KW-1003">Cell membrane</keyword>
<keyword evidence="2" id="KW-0813">Transport</keyword>
<dbReference type="PROSITE" id="PS50893">
    <property type="entry name" value="ABC_TRANSPORTER_2"/>
    <property type="match status" value="2"/>
</dbReference>
<keyword evidence="5" id="KW-0547">Nucleotide-binding</keyword>
<dbReference type="PANTHER" id="PTHR43790:SF9">
    <property type="entry name" value="GALACTOFURANOSE TRANSPORTER ATP-BINDING PROTEIN YTFR"/>
    <property type="match status" value="1"/>
</dbReference>
<dbReference type="InterPro" id="IPR003439">
    <property type="entry name" value="ABC_transporter-like_ATP-bd"/>
</dbReference>
<keyword evidence="8" id="KW-0472">Membrane</keyword>
<dbReference type="GO" id="GO:0005524">
    <property type="term" value="F:ATP binding"/>
    <property type="evidence" value="ECO:0007669"/>
    <property type="project" value="UniProtKB-KW"/>
</dbReference>
<keyword evidence="4" id="KW-0677">Repeat</keyword>
<feature type="domain" description="ABC transporter" evidence="9">
    <location>
        <begin position="10"/>
        <end position="244"/>
    </location>
</feature>
<keyword evidence="7" id="KW-1278">Translocase</keyword>
<evidence type="ECO:0000259" key="9">
    <source>
        <dbReference type="PROSITE" id="PS50893"/>
    </source>
</evidence>
<evidence type="ECO:0000313" key="11">
    <source>
        <dbReference type="Proteomes" id="UP001183535"/>
    </source>
</evidence>
<dbReference type="PANTHER" id="PTHR43790">
    <property type="entry name" value="CARBOHYDRATE TRANSPORT ATP-BINDING PROTEIN MG119-RELATED"/>
    <property type="match status" value="1"/>
</dbReference>
<dbReference type="Gene3D" id="3.40.50.300">
    <property type="entry name" value="P-loop containing nucleotide triphosphate hydrolases"/>
    <property type="match status" value="2"/>
</dbReference>
<accession>A0ABD5EM06</accession>
<evidence type="ECO:0000313" key="10">
    <source>
        <dbReference type="EMBL" id="MDT0435713.1"/>
    </source>
</evidence>
<comment type="caution">
    <text evidence="10">The sequence shown here is derived from an EMBL/GenBank/DDBJ whole genome shotgun (WGS) entry which is preliminary data.</text>
</comment>
<evidence type="ECO:0000256" key="1">
    <source>
        <dbReference type="ARBA" id="ARBA00004202"/>
    </source>
</evidence>
<evidence type="ECO:0000256" key="8">
    <source>
        <dbReference type="ARBA" id="ARBA00023136"/>
    </source>
</evidence>
<dbReference type="InterPro" id="IPR003593">
    <property type="entry name" value="AAA+_ATPase"/>
</dbReference>
<dbReference type="AlphaFoldDB" id="A0ABD5EM06"/>
<reference evidence="11" key="1">
    <citation type="submission" date="2023-07" db="EMBL/GenBank/DDBJ databases">
        <title>30 novel species of actinomycetes from the DSMZ collection.</title>
        <authorList>
            <person name="Nouioui I."/>
        </authorList>
    </citation>
    <scope>NUCLEOTIDE SEQUENCE [LARGE SCALE GENOMIC DNA]</scope>
    <source>
        <strain evidence="11">DSM 41981</strain>
    </source>
</reference>
<dbReference type="CDD" id="cd03215">
    <property type="entry name" value="ABC_Carb_Monos_II"/>
    <property type="match status" value="1"/>
</dbReference>
<dbReference type="InterPro" id="IPR050107">
    <property type="entry name" value="ABC_carbohydrate_import_ATPase"/>
</dbReference>
<dbReference type="PROSITE" id="PS00211">
    <property type="entry name" value="ABC_TRANSPORTER_1"/>
    <property type="match status" value="1"/>
</dbReference>
<dbReference type="RefSeq" id="WP_093824523.1">
    <property type="nucleotide sequence ID" value="NZ_JAVRES010000004.1"/>
</dbReference>
<evidence type="ECO:0000256" key="4">
    <source>
        <dbReference type="ARBA" id="ARBA00022737"/>
    </source>
</evidence>
<comment type="subcellular location">
    <subcellularLocation>
        <location evidence="1">Cell membrane</location>
        <topology evidence="1">Peripheral membrane protein</topology>
    </subcellularLocation>
</comment>
<evidence type="ECO:0000256" key="6">
    <source>
        <dbReference type="ARBA" id="ARBA00022840"/>
    </source>
</evidence>
<organism evidence="10 11">
    <name type="scientific">Streptomyces doudnae</name>
    <dbReference type="NCBI Taxonomy" id="3075536"/>
    <lineage>
        <taxon>Bacteria</taxon>
        <taxon>Bacillati</taxon>
        <taxon>Actinomycetota</taxon>
        <taxon>Actinomycetes</taxon>
        <taxon>Kitasatosporales</taxon>
        <taxon>Streptomycetaceae</taxon>
        <taxon>Streptomyces</taxon>
    </lineage>
</organism>
<dbReference type="SMART" id="SM00382">
    <property type="entry name" value="AAA"/>
    <property type="match status" value="2"/>
</dbReference>
<sequence length="506" mass="54023">MTVDTTGHILDVRGVQKRFGGVVALHDVALALRPGERHAVVGENGAGKSTLMRIVAGILAPDSGEVLIDGQPVGRGATAALDAGIALVHQELSLVPELSVAENIDLGNCPTRYGFVRRREQREHARAALAEIGVDLDLSEPVGRLSVAARQFVEIARAVARRPRVLILDEPTATLTPSETSHLLGLLGRLSDQGIAILYISHRIPEIFELCESATVLRDGHLVARPDLADITGDELVDLMVGRELAKDLRTERRERAPGEVVLRARDVSAAKVRHVDLEVRAGQIVGLGGLVGSGRSEIVRAVVGADPRTSGTVELRTGDQEWTPLRSYARAVRLGVAYVPEERRAEGLALGMTVADNIALPSRGRLNRLGVMRHAAMASLAQDVIGRVGLQPPRPRHEAGQFSGGNQQKIVIGKWLAGSPRLVVLDEPTRGVDVGAKAEIHQLVRELADDGAAVLLVSSDLPELLDLSDTVHVVRDGRVVGTLGSQDATESAVMRLAAGKEEQIV</sequence>